<dbReference type="STRING" id="1903952.BIT28_08985"/>
<organism evidence="2 3">
    <name type="scientific">Photobacterium proteolyticum</name>
    <dbReference type="NCBI Taxonomy" id="1903952"/>
    <lineage>
        <taxon>Bacteria</taxon>
        <taxon>Pseudomonadati</taxon>
        <taxon>Pseudomonadota</taxon>
        <taxon>Gammaproteobacteria</taxon>
        <taxon>Vibrionales</taxon>
        <taxon>Vibrionaceae</taxon>
        <taxon>Photobacterium</taxon>
    </lineage>
</organism>
<keyword evidence="3" id="KW-1185">Reference proteome</keyword>
<feature type="domain" description="CHAD" evidence="1">
    <location>
        <begin position="24"/>
        <end position="316"/>
    </location>
</feature>
<dbReference type="PROSITE" id="PS51708">
    <property type="entry name" value="CHAD"/>
    <property type="match status" value="1"/>
</dbReference>
<comment type="caution">
    <text evidence="2">The sequence shown here is derived from an EMBL/GenBank/DDBJ whole genome shotgun (WGS) entry which is preliminary data.</text>
</comment>
<dbReference type="InterPro" id="IPR038186">
    <property type="entry name" value="CHAD_dom_sf"/>
</dbReference>
<dbReference type="AlphaFoldDB" id="A0A1Q9GIM0"/>
<accession>A0A1Q9GIM0</accession>
<dbReference type="PANTHER" id="PTHR39339:SF1">
    <property type="entry name" value="CHAD DOMAIN-CONTAINING PROTEIN"/>
    <property type="match status" value="1"/>
</dbReference>
<protein>
    <submittedName>
        <fullName evidence="2">Adenylate cyclase</fullName>
    </submittedName>
</protein>
<name>A0A1Q9GIM0_9GAMM</name>
<dbReference type="Proteomes" id="UP000186905">
    <property type="component" value="Unassembled WGS sequence"/>
</dbReference>
<gene>
    <name evidence="2" type="ORF">BIT28_08985</name>
</gene>
<dbReference type="InterPro" id="IPR007899">
    <property type="entry name" value="CHAD_dom"/>
</dbReference>
<evidence type="ECO:0000313" key="2">
    <source>
        <dbReference type="EMBL" id="OLQ74304.1"/>
    </source>
</evidence>
<dbReference type="PANTHER" id="PTHR39339">
    <property type="entry name" value="SLR1444 PROTEIN"/>
    <property type="match status" value="1"/>
</dbReference>
<dbReference type="Pfam" id="PF05235">
    <property type="entry name" value="CHAD"/>
    <property type="match status" value="1"/>
</dbReference>
<dbReference type="EMBL" id="MJIL01000084">
    <property type="protein sequence ID" value="OLQ74304.1"/>
    <property type="molecule type" value="Genomic_DNA"/>
</dbReference>
<dbReference type="OrthoDB" id="9810154at2"/>
<dbReference type="SMART" id="SM00880">
    <property type="entry name" value="CHAD"/>
    <property type="match status" value="1"/>
</dbReference>
<proteinExistence type="predicted"/>
<evidence type="ECO:0000313" key="3">
    <source>
        <dbReference type="Proteomes" id="UP000186905"/>
    </source>
</evidence>
<sequence length="321" mass="38264">MNVNKRDQLKLPKRVNPKIKLSASAEIYLPTFHFLNNEYLHALRHEKGIIRDDDIEFLHQYRVALRRCRTLISLLKALFEPRPKAMLNNELKTMMQKTNLLRDLDIFLFKMDEYFVCLDHSHHQGLIRFIDELQDERQKAFKELKKWLKTENYEQQCTLIQGLLAEMESHQTEKGHINSREFGHLVIWRHFQGTLSLCNQLDSNSTDNAIHRLRIRCKKLRYLLEYFAPILPPKARKKQIKCLKQLQDELGEFNDSSVQIQFFEHYLLGKKTSTHHYKAVTQLKEISQRHHIKSKQQVITKIALFTQPDNVESYKIYSPKK</sequence>
<dbReference type="Gene3D" id="1.40.20.10">
    <property type="entry name" value="CHAD domain"/>
    <property type="match status" value="1"/>
</dbReference>
<dbReference type="RefSeq" id="WP_075765763.1">
    <property type="nucleotide sequence ID" value="NZ_MJIL01000084.1"/>
</dbReference>
<evidence type="ECO:0000259" key="1">
    <source>
        <dbReference type="PROSITE" id="PS51708"/>
    </source>
</evidence>
<reference evidence="2 3" key="1">
    <citation type="submission" date="2016-09" db="EMBL/GenBank/DDBJ databases">
        <title>Photobacterium proteolyticum sp. nov. a protease producing bacterium isolated from ocean sediments of Laizhou Bay.</title>
        <authorList>
            <person name="Li Y."/>
        </authorList>
    </citation>
    <scope>NUCLEOTIDE SEQUENCE [LARGE SCALE GENOMIC DNA]</scope>
    <source>
        <strain evidence="2 3">13-12</strain>
    </source>
</reference>